<keyword evidence="13" id="KW-0325">Glycoprotein</keyword>
<dbReference type="Proteomes" id="UP000887562">
    <property type="component" value="Unplaced"/>
</dbReference>
<protein>
    <recommendedName>
        <fullName evidence="14">Integrin beta</fullName>
    </recommendedName>
</protein>
<keyword evidence="4" id="KW-0245">EGF-like domain</keyword>
<dbReference type="Gene3D" id="3.30.1680.10">
    <property type="entry name" value="ligand-binding face of the semaphorins, domain 2"/>
    <property type="match status" value="1"/>
</dbReference>
<keyword evidence="10 14" id="KW-0401">Integrin</keyword>
<evidence type="ECO:0000256" key="14">
    <source>
        <dbReference type="RuleBase" id="RU000633"/>
    </source>
</evidence>
<dbReference type="PANTHER" id="PTHR10082:SF60">
    <property type="entry name" value="INTEGRIN BETA-PS"/>
    <property type="match status" value="1"/>
</dbReference>
<dbReference type="Pfam" id="PF08725">
    <property type="entry name" value="Integrin_b_cyt"/>
    <property type="match status" value="1"/>
</dbReference>
<dbReference type="GO" id="GO:0008305">
    <property type="term" value="C:integrin complex"/>
    <property type="evidence" value="ECO:0007669"/>
    <property type="project" value="TreeGrafter"/>
</dbReference>
<dbReference type="Gene3D" id="3.40.50.410">
    <property type="entry name" value="von Willebrand factor, type A domain"/>
    <property type="match status" value="1"/>
</dbReference>
<organism evidence="19 20">
    <name type="scientific">Echinococcus canadensis</name>
    <dbReference type="NCBI Taxonomy" id="519352"/>
    <lineage>
        <taxon>Eukaryota</taxon>
        <taxon>Metazoa</taxon>
        <taxon>Spiralia</taxon>
        <taxon>Lophotrochozoa</taxon>
        <taxon>Platyhelminthes</taxon>
        <taxon>Cestoda</taxon>
        <taxon>Eucestoda</taxon>
        <taxon>Cyclophyllidea</taxon>
        <taxon>Taeniidae</taxon>
        <taxon>Echinococcus</taxon>
        <taxon>Echinococcus canadensis group</taxon>
    </lineage>
</organism>
<dbReference type="GO" id="GO:0016477">
    <property type="term" value="P:cell migration"/>
    <property type="evidence" value="ECO:0007669"/>
    <property type="project" value="TreeGrafter"/>
</dbReference>
<dbReference type="Gene3D" id="2.10.25.10">
    <property type="entry name" value="Laminin"/>
    <property type="match status" value="4"/>
</dbReference>
<feature type="chain" id="PRO_5038068821" description="Integrin beta" evidence="16">
    <location>
        <begin position="24"/>
        <end position="1033"/>
    </location>
</feature>
<dbReference type="Pfam" id="PF17205">
    <property type="entry name" value="PSI_integrin"/>
    <property type="match status" value="1"/>
</dbReference>
<keyword evidence="8 14" id="KW-0130">Cell adhesion</keyword>
<evidence type="ECO:0000256" key="13">
    <source>
        <dbReference type="ARBA" id="ARBA00023180"/>
    </source>
</evidence>
<dbReference type="InterPro" id="IPR057073">
    <property type="entry name" value="EGF_integrin_2"/>
</dbReference>
<dbReference type="PRINTS" id="PR01186">
    <property type="entry name" value="INTEGRINB"/>
</dbReference>
<evidence type="ECO:0000256" key="11">
    <source>
        <dbReference type="ARBA" id="ARBA00023136"/>
    </source>
</evidence>
<dbReference type="SUPFAM" id="SSF53300">
    <property type="entry name" value="vWA-like"/>
    <property type="match status" value="1"/>
</dbReference>
<dbReference type="InterPro" id="IPR015812">
    <property type="entry name" value="Integrin_bsu"/>
</dbReference>
<dbReference type="Gene3D" id="2.60.40.1510">
    <property type="entry name" value="ntegrin, alpha v. Chain A, domain 3"/>
    <property type="match status" value="1"/>
</dbReference>
<dbReference type="InterPro" id="IPR014836">
    <property type="entry name" value="Integrin_bsu_cyt_dom"/>
</dbReference>
<proteinExistence type="inferred from homology"/>
<dbReference type="PROSITE" id="PS00243">
    <property type="entry name" value="I_EGF_1"/>
    <property type="match status" value="1"/>
</dbReference>
<keyword evidence="3" id="KW-1003">Cell membrane</keyword>
<dbReference type="WBParaSite" id="maker-E.canG7_contigs_0749-snap-gene-0.18-mRNA-1">
    <property type="protein sequence ID" value="maker-E.canG7_contigs_0749-snap-gene-0.18-mRNA-1"/>
    <property type="gene ID" value="EcG7_06811"/>
</dbReference>
<evidence type="ECO:0000256" key="4">
    <source>
        <dbReference type="ARBA" id="ARBA00022536"/>
    </source>
</evidence>
<dbReference type="Gene3D" id="1.20.5.100">
    <property type="entry name" value="Cytochrome c1, transmembrane anchor, C-terminal"/>
    <property type="match status" value="1"/>
</dbReference>
<evidence type="ECO:0000256" key="10">
    <source>
        <dbReference type="ARBA" id="ARBA00023037"/>
    </source>
</evidence>
<dbReference type="PANTHER" id="PTHR10082">
    <property type="entry name" value="INTEGRIN BETA SUBUNIT"/>
    <property type="match status" value="1"/>
</dbReference>
<dbReference type="GO" id="GO:0098609">
    <property type="term" value="P:cell-cell adhesion"/>
    <property type="evidence" value="ECO:0007669"/>
    <property type="project" value="TreeGrafter"/>
</dbReference>
<dbReference type="GO" id="GO:0007160">
    <property type="term" value="P:cell-matrix adhesion"/>
    <property type="evidence" value="ECO:0007669"/>
    <property type="project" value="TreeGrafter"/>
</dbReference>
<evidence type="ECO:0000313" key="19">
    <source>
        <dbReference type="Proteomes" id="UP000887562"/>
    </source>
</evidence>
<evidence type="ECO:0000256" key="1">
    <source>
        <dbReference type="ARBA" id="ARBA00004251"/>
    </source>
</evidence>
<dbReference type="GO" id="GO:0007229">
    <property type="term" value="P:integrin-mediated signaling pathway"/>
    <property type="evidence" value="ECO:0007669"/>
    <property type="project" value="UniProtKB-KW"/>
</dbReference>
<dbReference type="Pfam" id="PF23105">
    <property type="entry name" value="EGF_integrin"/>
    <property type="match status" value="1"/>
</dbReference>
<accession>A0A915EWU0</accession>
<keyword evidence="19" id="KW-1185">Reference proteome</keyword>
<evidence type="ECO:0000256" key="16">
    <source>
        <dbReference type="SAM" id="SignalP"/>
    </source>
</evidence>
<keyword evidence="9 15" id="KW-1133">Transmembrane helix</keyword>
<evidence type="ECO:0000256" key="2">
    <source>
        <dbReference type="ARBA" id="ARBA00007449"/>
    </source>
</evidence>
<keyword evidence="6 16" id="KW-0732">Signal</keyword>
<dbReference type="GO" id="GO:0005925">
    <property type="term" value="C:focal adhesion"/>
    <property type="evidence" value="ECO:0007669"/>
    <property type="project" value="TreeGrafter"/>
</dbReference>
<dbReference type="GO" id="GO:0009986">
    <property type="term" value="C:cell surface"/>
    <property type="evidence" value="ECO:0007669"/>
    <property type="project" value="TreeGrafter"/>
</dbReference>
<comment type="subcellular location">
    <subcellularLocation>
        <location evidence="1 14">Cell membrane</location>
        <topology evidence="1 14">Single-pass type I membrane protein</topology>
    </subcellularLocation>
</comment>
<keyword evidence="7" id="KW-0677">Repeat</keyword>
<comment type="similarity">
    <text evidence="2 14">Belongs to the integrin beta chain family.</text>
</comment>
<evidence type="ECO:0000256" key="5">
    <source>
        <dbReference type="ARBA" id="ARBA00022692"/>
    </source>
</evidence>
<dbReference type="SUPFAM" id="SSF103575">
    <property type="entry name" value="Plexin repeat"/>
    <property type="match status" value="1"/>
</dbReference>
<evidence type="ECO:0000256" key="7">
    <source>
        <dbReference type="ARBA" id="ARBA00022737"/>
    </source>
</evidence>
<evidence type="ECO:0000256" key="8">
    <source>
        <dbReference type="ARBA" id="ARBA00022889"/>
    </source>
</evidence>
<evidence type="ECO:0000256" key="6">
    <source>
        <dbReference type="ARBA" id="ARBA00022729"/>
    </source>
</evidence>
<keyword evidence="11 15" id="KW-0472">Membrane</keyword>
<name>A0A915EWU0_9CEST</name>
<evidence type="ECO:0000259" key="18">
    <source>
        <dbReference type="SMART" id="SM01241"/>
    </source>
</evidence>
<feature type="transmembrane region" description="Helical" evidence="15">
    <location>
        <begin position="777"/>
        <end position="799"/>
    </location>
</feature>
<dbReference type="InterPro" id="IPR033760">
    <property type="entry name" value="Integrin_beta_N"/>
</dbReference>
<feature type="domain" description="Integrin beta subunit VWA" evidence="17">
    <location>
        <begin position="32"/>
        <end position="461"/>
    </location>
</feature>
<evidence type="ECO:0000256" key="3">
    <source>
        <dbReference type="ARBA" id="ARBA00022475"/>
    </source>
</evidence>
<dbReference type="FunFam" id="3.40.50.410:FF:000002">
    <property type="entry name" value="Integrin beta"/>
    <property type="match status" value="1"/>
</dbReference>
<keyword evidence="5 14" id="KW-0812">Transmembrane</keyword>
<evidence type="ECO:0000256" key="15">
    <source>
        <dbReference type="SAM" id="Phobius"/>
    </source>
</evidence>
<dbReference type="InterPro" id="IPR002369">
    <property type="entry name" value="Integrin_bsu_VWA"/>
</dbReference>
<sequence>MDCSRNYIFLNLIIAYLLHPTIGAIPCQLARNCQECMGRGPTCSWCFDSEYDDTAEGPGYRCDERNILLERNCPAGKIESQNSTIVDADVQGGDAQLMPPRQKVSVRPHDSFKIDFTFQSKTDYPVDIYFLVDQSYTMRDDLETVSRLTKDIANSFTVVTKDLRMGFGAFVDKPVFPFIVPTPEAQVNPCLYGVGNQDLQCDPPFLYKHILSLTSDFAEFEQKTILSRPSGNLDSPEGGLDALLQVARCPEYIGWRKNARKIVLFATDGGFHLAGDGRLAGLIKPPPKTCQLTYELDRFNKSLVYLGWHNSVETDYPSVGEVAEVLTERDISVIFAIDAKVFPLYEKLAAFLPSAAVGTLTDSSTNIVNLLRENYDKIANRAELILSYDTDSLEVEILAKCQGETEFTKKTVCKEHPVGGKIEYRVSVTPTRCFSGKKEVILKMVALEEQAVLEVTSACHCPACGTPTASYPTSPRCQYHGYLLCGACVCAPQYSGEFCECSAESSQQEEIMLQQCTRPGDDVPCSDRGRCVCGRCKCNLARYMGLYCECDRHGCKRAFDDNQVCGGPQRGECQCDGTCKCKPGYTGERCDCIDSNANCYDPNNPDGPACSGMGVCDCGQCFCNSGRTGQLCNEVQGGESALCTDRGVEQCVLCLRREMLGTDEVRIAEEAEKRPPTAPPVTVSPETVAACHAVCNTTVIDTTKVQIIDEVGEESKDVGEGGGTGGGSGGGSNLCIIYTEDSCRVMFKYRYSDAVYIHRKVDLKIVRKSECTKTTGILYIILGVIAGIVLGGLILLLIYKLVITIDDRRELAKFKMHNENVHWEMAENPIFEPPTTRVMNPTFNDDAALDRTLPVLVLALFSSPCDNHPRPRSPPLSNISCDSTQSHTSLAYEMNRLSQLLASRLSLVHRGHRSYRFIPSKPVWRWHDTTKTIVEEAIHFADCLLTPVVFRGCATRATVEPMISLLGEKGWEPVEVVAEDWTEGGKEGSDPTAVTAAHILHHATVTWENYFVAPPSNQPIHPELDGKAKSLDG</sequence>
<dbReference type="InterPro" id="IPR036465">
    <property type="entry name" value="vWFA_dom_sf"/>
</dbReference>
<dbReference type="SMART" id="SM00187">
    <property type="entry name" value="INB"/>
    <property type="match status" value="1"/>
</dbReference>
<dbReference type="GO" id="GO:0033627">
    <property type="term" value="P:cell adhesion mediated by integrin"/>
    <property type="evidence" value="ECO:0007669"/>
    <property type="project" value="TreeGrafter"/>
</dbReference>
<dbReference type="Pfam" id="PF00362">
    <property type="entry name" value="Integrin_beta"/>
    <property type="match status" value="1"/>
</dbReference>
<feature type="signal peptide" evidence="16">
    <location>
        <begin position="1"/>
        <end position="23"/>
    </location>
</feature>
<reference evidence="20" key="1">
    <citation type="submission" date="2022-11" db="UniProtKB">
        <authorList>
            <consortium name="WormBaseParasite"/>
        </authorList>
    </citation>
    <scope>IDENTIFICATION</scope>
</reference>
<dbReference type="InterPro" id="IPR057243">
    <property type="entry name" value="Integrin_I-EGF_CS"/>
</dbReference>
<dbReference type="FunFam" id="2.10.25.10:FF:000036">
    <property type="entry name" value="Integrin beta"/>
    <property type="match status" value="1"/>
</dbReference>
<dbReference type="AlphaFoldDB" id="A0A915EWU0"/>
<feature type="domain" description="Integrin beta subunit cytoplasmic" evidence="18">
    <location>
        <begin position="800"/>
        <end position="846"/>
    </location>
</feature>
<dbReference type="GO" id="GO:0005178">
    <property type="term" value="F:integrin binding"/>
    <property type="evidence" value="ECO:0007669"/>
    <property type="project" value="TreeGrafter"/>
</dbReference>
<evidence type="ECO:0000313" key="20">
    <source>
        <dbReference type="WBParaSite" id="maker-E.canG7_contigs_0749-snap-gene-0.18-mRNA-1"/>
    </source>
</evidence>
<keyword evidence="12" id="KW-1015">Disulfide bond</keyword>
<evidence type="ECO:0000259" key="17">
    <source>
        <dbReference type="SMART" id="SM00187"/>
    </source>
</evidence>
<evidence type="ECO:0000256" key="9">
    <source>
        <dbReference type="ARBA" id="ARBA00022989"/>
    </source>
</evidence>
<dbReference type="SMART" id="SM01241">
    <property type="entry name" value="Integrin_b_cyt"/>
    <property type="match status" value="1"/>
</dbReference>
<evidence type="ECO:0000256" key="12">
    <source>
        <dbReference type="ARBA" id="ARBA00023157"/>
    </source>
</evidence>